<comment type="caution">
    <text evidence="2">The sequence shown here is derived from an EMBL/GenBank/DDBJ whole genome shotgun (WGS) entry which is preliminary data.</text>
</comment>
<sequence length="509" mass="56615">MQSPANPALNTAFHCENPRWQRRYEQALEGLAANVRLLPCYPRPVLQEGGMYQGIWLECGPHEGALYGEYDPQIARNNHEIFWDLAREDGFIPPFIRETPGDGQLQTVVPLAQTALECAQKLGQESLLARGYEACARYDAWLGQYRDSRGTGLVELHCEWDSGHDNSPRHAGLKQHCPGYDARQRDSLPALPLLAPDLSATKYLGRVALAQMARLLGRAGEEAMWLERAEALRQQILRLTFDADTGFFYDVDAQGRFVRVKGDAGLRVLMCRVPDEALFAQILSAHVLNPAEFWTPYPLASIAADEPGFNPGSVENSWGGASQALEALRAPLWLEFYQRFDVLEEIMRRWLEALMACDAFRQQMNPFNGAFNTTERYSPSMLVLTDFIARRHGVKYAENGILWGTASVPQSAAHSFETRIGGHRYRLEHQNGASSLWVDGRLAAVAQGAGRVLTDWQGRVREIYPTGVGRLVCQAAEETAAAACQKSLFDTLVDGRASSPATATLSSFR</sequence>
<reference evidence="2" key="1">
    <citation type="submission" date="2020-10" db="EMBL/GenBank/DDBJ databases">
        <authorList>
            <person name="Gilroy R."/>
        </authorList>
    </citation>
    <scope>NUCLEOTIDE SEQUENCE</scope>
    <source>
        <strain evidence="2">CHK183-6373</strain>
    </source>
</reference>
<evidence type="ECO:0000259" key="1">
    <source>
        <dbReference type="Pfam" id="PF22422"/>
    </source>
</evidence>
<name>A0A9D1TDD2_9FIRM</name>
<dbReference type="InterPro" id="IPR012341">
    <property type="entry name" value="6hp_glycosidase-like_sf"/>
</dbReference>
<dbReference type="EMBL" id="DVOT01000212">
    <property type="protein sequence ID" value="HIV28616.1"/>
    <property type="molecule type" value="Genomic_DNA"/>
</dbReference>
<dbReference type="AlphaFoldDB" id="A0A9D1TDD2"/>
<proteinExistence type="predicted"/>
<dbReference type="InterPro" id="IPR008928">
    <property type="entry name" value="6-hairpin_glycosidase_sf"/>
</dbReference>
<protein>
    <submittedName>
        <fullName evidence="2">Alpha-L-rhamnosidase</fullName>
    </submittedName>
</protein>
<reference evidence="2" key="2">
    <citation type="journal article" date="2021" name="PeerJ">
        <title>Extensive microbial diversity within the chicken gut microbiome revealed by metagenomics and culture.</title>
        <authorList>
            <person name="Gilroy R."/>
            <person name="Ravi A."/>
            <person name="Getino M."/>
            <person name="Pursley I."/>
            <person name="Horton D.L."/>
            <person name="Alikhan N.F."/>
            <person name="Baker D."/>
            <person name="Gharbi K."/>
            <person name="Hall N."/>
            <person name="Watson M."/>
            <person name="Adriaenssens E.M."/>
            <person name="Foster-Nyarko E."/>
            <person name="Jarju S."/>
            <person name="Secka A."/>
            <person name="Antonio M."/>
            <person name="Oren A."/>
            <person name="Chaudhuri R.R."/>
            <person name="La Ragione R."/>
            <person name="Hildebrand F."/>
            <person name="Pallen M.J."/>
        </authorList>
    </citation>
    <scope>NUCLEOTIDE SEQUENCE</scope>
    <source>
        <strain evidence="2">CHK183-6373</strain>
    </source>
</reference>
<evidence type="ECO:0000313" key="2">
    <source>
        <dbReference type="EMBL" id="HIV28616.1"/>
    </source>
</evidence>
<dbReference type="Proteomes" id="UP000886884">
    <property type="component" value="Unassembled WGS sequence"/>
</dbReference>
<dbReference type="SUPFAM" id="SSF48208">
    <property type="entry name" value="Six-hairpin glycosidases"/>
    <property type="match status" value="1"/>
</dbReference>
<dbReference type="Gene3D" id="1.50.10.10">
    <property type="match status" value="1"/>
</dbReference>
<evidence type="ECO:0000313" key="3">
    <source>
        <dbReference type="Proteomes" id="UP000886884"/>
    </source>
</evidence>
<dbReference type="InterPro" id="IPR054491">
    <property type="entry name" value="MGH1-like_GH"/>
</dbReference>
<dbReference type="GO" id="GO:0005975">
    <property type="term" value="P:carbohydrate metabolic process"/>
    <property type="evidence" value="ECO:0007669"/>
    <property type="project" value="InterPro"/>
</dbReference>
<gene>
    <name evidence="2" type="ORF">IAA64_11630</name>
</gene>
<feature type="domain" description="Mannosylglycerate hydrolase MGH1-like glycoside hydrolase" evidence="1">
    <location>
        <begin position="70"/>
        <end position="378"/>
    </location>
</feature>
<accession>A0A9D1TDD2</accession>
<dbReference type="Pfam" id="PF22422">
    <property type="entry name" value="MGH1-like_GH"/>
    <property type="match status" value="1"/>
</dbReference>
<organism evidence="2 3">
    <name type="scientific">Candidatus Ornithocaccomicrobium faecavium</name>
    <dbReference type="NCBI Taxonomy" id="2840890"/>
    <lineage>
        <taxon>Bacteria</taxon>
        <taxon>Bacillati</taxon>
        <taxon>Bacillota</taxon>
        <taxon>Clostridia</taxon>
        <taxon>Candidatus Ornithocaccomicrobium</taxon>
    </lineage>
</organism>